<evidence type="ECO:0000259" key="1">
    <source>
        <dbReference type="Pfam" id="PF20209"/>
    </source>
</evidence>
<dbReference type="Proteomes" id="UP001152562">
    <property type="component" value="Unassembled WGS sequence"/>
</dbReference>
<protein>
    <recommendedName>
        <fullName evidence="1">DUF6570 domain-containing protein</fullName>
    </recommendedName>
</protein>
<feature type="domain" description="DUF6570" evidence="1">
    <location>
        <begin position="1"/>
        <end position="122"/>
    </location>
</feature>
<keyword evidence="3" id="KW-1185">Reference proteome</keyword>
<dbReference type="EMBL" id="CALOZG010000004">
    <property type="protein sequence ID" value="CAH4023153.1"/>
    <property type="molecule type" value="Genomic_DNA"/>
</dbReference>
<dbReference type="Pfam" id="PF20209">
    <property type="entry name" value="DUF6570"/>
    <property type="match status" value="1"/>
</dbReference>
<evidence type="ECO:0000313" key="2">
    <source>
        <dbReference type="EMBL" id="CAH4023153.1"/>
    </source>
</evidence>
<name>A0A9P0X765_PIEBR</name>
<accession>A0A9P0X765</accession>
<dbReference type="AlphaFoldDB" id="A0A9P0X765"/>
<proteinExistence type="predicted"/>
<evidence type="ECO:0000313" key="3">
    <source>
        <dbReference type="Proteomes" id="UP001152562"/>
    </source>
</evidence>
<dbReference type="InterPro" id="IPR046700">
    <property type="entry name" value="DUF6570"/>
</dbReference>
<sequence length="326" mass="37876">MPALAKVNGFSYPDPPPGLPPLDPITERLISPRLPFLQVRRLRQDSSYGIVGQVINVPVDVQEMIKCLPRQLNEDEVINVNINRNLAHKSEYISRYMSRSTIKAWLDVIQKSSLYSLYEINVDLWRLNPTVPLLDDIQDDPSNRIETISAEITPECEILASRQHTMMWNEEDCLHIAPGHQAKHLDVINDRHAEELTFPSIYFGEPRRFNMGVSVSHSMMANIEIRRRDRRGATPQKILYVAMKLLRLRMVDGIYNTFRNVSVTENVMRRMLEDTEQEFFLQLFEDNKDTIMERSSLFVTNLNIENIVKELEALMILQNEDNINLQ</sequence>
<organism evidence="2 3">
    <name type="scientific">Pieris brassicae</name>
    <name type="common">White butterfly</name>
    <name type="synonym">Large white butterfly</name>
    <dbReference type="NCBI Taxonomy" id="7116"/>
    <lineage>
        <taxon>Eukaryota</taxon>
        <taxon>Metazoa</taxon>
        <taxon>Ecdysozoa</taxon>
        <taxon>Arthropoda</taxon>
        <taxon>Hexapoda</taxon>
        <taxon>Insecta</taxon>
        <taxon>Pterygota</taxon>
        <taxon>Neoptera</taxon>
        <taxon>Endopterygota</taxon>
        <taxon>Lepidoptera</taxon>
        <taxon>Glossata</taxon>
        <taxon>Ditrysia</taxon>
        <taxon>Papilionoidea</taxon>
        <taxon>Pieridae</taxon>
        <taxon>Pierinae</taxon>
        <taxon>Pieris</taxon>
    </lineage>
</organism>
<gene>
    <name evidence="2" type="ORF">PIBRA_LOCUS4133</name>
</gene>
<comment type="caution">
    <text evidence="2">The sequence shown here is derived from an EMBL/GenBank/DDBJ whole genome shotgun (WGS) entry which is preliminary data.</text>
</comment>
<reference evidence="2" key="1">
    <citation type="submission" date="2022-05" db="EMBL/GenBank/DDBJ databases">
        <authorList>
            <person name="Okamura Y."/>
        </authorList>
    </citation>
    <scope>NUCLEOTIDE SEQUENCE</scope>
</reference>